<evidence type="ECO:0000256" key="7">
    <source>
        <dbReference type="SAM" id="MobiDB-lite"/>
    </source>
</evidence>
<evidence type="ECO:0000256" key="2">
    <source>
        <dbReference type="ARBA" id="ARBA00022552"/>
    </source>
</evidence>
<proteinExistence type="inferred from homology"/>
<dbReference type="PANTHER" id="PTHR10920">
    <property type="entry name" value="RIBOSOMAL RNA METHYLTRANSFERASE"/>
    <property type="match status" value="1"/>
</dbReference>
<gene>
    <name evidence="9" type="ORF">WJX81_002824</name>
</gene>
<keyword evidence="10" id="KW-1185">Reference proteome</keyword>
<evidence type="ECO:0000256" key="5">
    <source>
        <dbReference type="ARBA" id="ARBA00022691"/>
    </source>
</evidence>
<dbReference type="PANTHER" id="PTHR10920:SF18">
    <property type="entry name" value="RRNA METHYLTRANSFERASE 2, MITOCHONDRIAL"/>
    <property type="match status" value="1"/>
</dbReference>
<protein>
    <recommendedName>
        <fullName evidence="6">rRNA methyltransferase 2, mitochondrial</fullName>
    </recommendedName>
</protein>
<evidence type="ECO:0000256" key="3">
    <source>
        <dbReference type="ARBA" id="ARBA00022603"/>
    </source>
</evidence>
<dbReference type="InterPro" id="IPR029063">
    <property type="entry name" value="SAM-dependent_MTases_sf"/>
</dbReference>
<organism evidence="9 10">
    <name type="scientific">Elliptochloris bilobata</name>
    <dbReference type="NCBI Taxonomy" id="381761"/>
    <lineage>
        <taxon>Eukaryota</taxon>
        <taxon>Viridiplantae</taxon>
        <taxon>Chlorophyta</taxon>
        <taxon>core chlorophytes</taxon>
        <taxon>Trebouxiophyceae</taxon>
        <taxon>Trebouxiophyceae incertae sedis</taxon>
        <taxon>Elliptochloris clade</taxon>
        <taxon>Elliptochloris</taxon>
    </lineage>
</organism>
<dbReference type="GO" id="GO:0008650">
    <property type="term" value="F:rRNA (uridine-2'-O-)-methyltransferase activity"/>
    <property type="evidence" value="ECO:0007669"/>
    <property type="project" value="TreeGrafter"/>
</dbReference>
<dbReference type="InterPro" id="IPR050082">
    <property type="entry name" value="RNA_methyltr_RlmE"/>
</dbReference>
<keyword evidence="5" id="KW-0949">S-adenosyl-L-methionine</keyword>
<accession>A0AAW1SI20</accession>
<dbReference type="EMBL" id="JALJOU010000003">
    <property type="protein sequence ID" value="KAK9845301.1"/>
    <property type="molecule type" value="Genomic_DNA"/>
</dbReference>
<dbReference type="Pfam" id="PF01728">
    <property type="entry name" value="FtsJ"/>
    <property type="match status" value="1"/>
</dbReference>
<evidence type="ECO:0000256" key="4">
    <source>
        <dbReference type="ARBA" id="ARBA00022679"/>
    </source>
</evidence>
<sequence>MRVLQDLFFHRAKAQGYLARAAYKLLEIQERYKVVPEGGRVLVLGCAPGGWLQVACQLLGPLPRGGVVLGLDIQECPVPRRHCDARVATLQADTRPETPVGKKAHTRGAAAEPALATRAVELRSVSSGAADTEAAGDAGAWQGVLRPGGSLVIKVLEGDHRAWGRRTAHRAPARGAGVRRTMDALTLVVSALLLCGASVHASTITLTPGLPVVFTLYFNNDDSGTNAGQGTSRISMVGAGGTPEGTTSRRKLLQRTRFTSNLVFNHDLFDCTIVSGCSVQTHSATSNTYACSQQVSPFCQTIFAIAANGTAPGLAAPQPPLRRRRALLQTNLEKFLKVFVACKRAVTKQRINCVFEVPQTQTNYNLLTLFQYPIAPTTYVDCELSLGNAVAHSGACFVPFGAPTRFNMHFDGPAEVLPAIQFSVQLNQNPPTDPTDPDSNADQYAFFLNTNPTLLVDSTGIIKISGNAD</sequence>
<evidence type="ECO:0000256" key="1">
    <source>
        <dbReference type="ARBA" id="ARBA00009258"/>
    </source>
</evidence>
<comment type="similarity">
    <text evidence="1">Belongs to the class I-like SAM-binding methyltransferase superfamily. RNA methyltransferase RlmE family.</text>
</comment>
<name>A0AAW1SI20_9CHLO</name>
<dbReference type="Proteomes" id="UP001445335">
    <property type="component" value="Unassembled WGS sequence"/>
</dbReference>
<dbReference type="Gene3D" id="3.40.50.150">
    <property type="entry name" value="Vaccinia Virus protein VP39"/>
    <property type="match status" value="1"/>
</dbReference>
<dbReference type="AlphaFoldDB" id="A0AAW1SI20"/>
<keyword evidence="2" id="KW-0698">rRNA processing</keyword>
<evidence type="ECO:0000313" key="9">
    <source>
        <dbReference type="EMBL" id="KAK9845301.1"/>
    </source>
</evidence>
<comment type="caution">
    <text evidence="9">The sequence shown here is derived from an EMBL/GenBank/DDBJ whole genome shotgun (WGS) entry which is preliminary data.</text>
</comment>
<reference evidence="9 10" key="1">
    <citation type="journal article" date="2024" name="Nat. Commun.">
        <title>Phylogenomics reveals the evolutionary origins of lichenization in chlorophyte algae.</title>
        <authorList>
            <person name="Puginier C."/>
            <person name="Libourel C."/>
            <person name="Otte J."/>
            <person name="Skaloud P."/>
            <person name="Haon M."/>
            <person name="Grisel S."/>
            <person name="Petersen M."/>
            <person name="Berrin J.G."/>
            <person name="Delaux P.M."/>
            <person name="Dal Grande F."/>
            <person name="Keller J."/>
        </authorList>
    </citation>
    <scope>NUCLEOTIDE SEQUENCE [LARGE SCALE GENOMIC DNA]</scope>
    <source>
        <strain evidence="9 10">SAG 245.80</strain>
    </source>
</reference>
<feature type="region of interest" description="Disordered" evidence="7">
    <location>
        <begin position="229"/>
        <end position="248"/>
    </location>
</feature>
<dbReference type="SUPFAM" id="SSF53335">
    <property type="entry name" value="S-adenosyl-L-methionine-dependent methyltransferases"/>
    <property type="match status" value="1"/>
</dbReference>
<evidence type="ECO:0000256" key="6">
    <source>
        <dbReference type="ARBA" id="ARBA00041184"/>
    </source>
</evidence>
<keyword evidence="4" id="KW-0808">Transferase</keyword>
<evidence type="ECO:0000259" key="8">
    <source>
        <dbReference type="Pfam" id="PF01728"/>
    </source>
</evidence>
<dbReference type="InterPro" id="IPR002877">
    <property type="entry name" value="RNA_MeTrfase_FtsJ_dom"/>
</dbReference>
<evidence type="ECO:0000313" key="10">
    <source>
        <dbReference type="Proteomes" id="UP001445335"/>
    </source>
</evidence>
<keyword evidence="3" id="KW-0489">Methyltransferase</keyword>
<feature type="domain" description="Ribosomal RNA methyltransferase FtsJ" evidence="8">
    <location>
        <begin position="17"/>
        <end position="159"/>
    </location>
</feature>